<organism evidence="2 3">
    <name type="scientific">Eumeta variegata</name>
    <name type="common">Bagworm moth</name>
    <name type="synonym">Eumeta japonica</name>
    <dbReference type="NCBI Taxonomy" id="151549"/>
    <lineage>
        <taxon>Eukaryota</taxon>
        <taxon>Metazoa</taxon>
        <taxon>Ecdysozoa</taxon>
        <taxon>Arthropoda</taxon>
        <taxon>Hexapoda</taxon>
        <taxon>Insecta</taxon>
        <taxon>Pterygota</taxon>
        <taxon>Neoptera</taxon>
        <taxon>Endopterygota</taxon>
        <taxon>Lepidoptera</taxon>
        <taxon>Glossata</taxon>
        <taxon>Ditrysia</taxon>
        <taxon>Tineoidea</taxon>
        <taxon>Psychidae</taxon>
        <taxon>Oiketicinae</taxon>
        <taxon>Eumeta</taxon>
    </lineage>
</organism>
<feature type="region of interest" description="Disordered" evidence="1">
    <location>
        <begin position="57"/>
        <end position="77"/>
    </location>
</feature>
<sequence>MLVTCLALRELWAAVNIYFLVNQYAVKCSISFLPATNLERALNLYKRMSSRRAANARRGARRAARRLYARSEAPRRL</sequence>
<dbReference type="AlphaFoldDB" id="A0A4C1UJ58"/>
<evidence type="ECO:0000313" key="2">
    <source>
        <dbReference type="EMBL" id="GBP26511.1"/>
    </source>
</evidence>
<comment type="caution">
    <text evidence="2">The sequence shown here is derived from an EMBL/GenBank/DDBJ whole genome shotgun (WGS) entry which is preliminary data.</text>
</comment>
<feature type="compositionally biased region" description="Basic residues" evidence="1">
    <location>
        <begin position="57"/>
        <end position="68"/>
    </location>
</feature>
<gene>
    <name evidence="2" type="ORF">EVAR_86013_1</name>
</gene>
<keyword evidence="3" id="KW-1185">Reference proteome</keyword>
<evidence type="ECO:0000256" key="1">
    <source>
        <dbReference type="SAM" id="MobiDB-lite"/>
    </source>
</evidence>
<dbReference type="EMBL" id="BGZK01000181">
    <property type="protein sequence ID" value="GBP26511.1"/>
    <property type="molecule type" value="Genomic_DNA"/>
</dbReference>
<dbReference type="Proteomes" id="UP000299102">
    <property type="component" value="Unassembled WGS sequence"/>
</dbReference>
<reference evidence="2 3" key="1">
    <citation type="journal article" date="2019" name="Commun. Biol.">
        <title>The bagworm genome reveals a unique fibroin gene that provides high tensile strength.</title>
        <authorList>
            <person name="Kono N."/>
            <person name="Nakamura H."/>
            <person name="Ohtoshi R."/>
            <person name="Tomita M."/>
            <person name="Numata K."/>
            <person name="Arakawa K."/>
        </authorList>
    </citation>
    <scope>NUCLEOTIDE SEQUENCE [LARGE SCALE GENOMIC DNA]</scope>
</reference>
<evidence type="ECO:0000313" key="3">
    <source>
        <dbReference type="Proteomes" id="UP000299102"/>
    </source>
</evidence>
<protein>
    <submittedName>
        <fullName evidence="2">Uncharacterized protein</fullName>
    </submittedName>
</protein>
<proteinExistence type="predicted"/>
<accession>A0A4C1UJ58</accession>
<name>A0A4C1UJ58_EUMVA</name>